<dbReference type="AlphaFoldDB" id="A0A1J9Q8B0"/>
<sequence>MGPMSTNKQVLDLPSIHELGITLLLTLKIRLWKIDQAIDVVTTTHDHSPFWKSKLRRCMISQDCHEIYLIIATYDNDYVAYLQGKLEARSHGPFLLMHQIRPFTPTALLQSSPWSA</sequence>
<name>A0A1J9Q8B0_9EURO</name>
<gene>
    <name evidence="1" type="ORF">ACJ73_04327</name>
</gene>
<dbReference type="OrthoDB" id="3508621at2759"/>
<dbReference type="EMBL" id="LGTZ01000588">
    <property type="protein sequence ID" value="OJD24314.1"/>
    <property type="molecule type" value="Genomic_DNA"/>
</dbReference>
<dbReference type="Proteomes" id="UP000242791">
    <property type="component" value="Unassembled WGS sequence"/>
</dbReference>
<proteinExistence type="predicted"/>
<protein>
    <submittedName>
        <fullName evidence="1">Uncharacterized protein</fullName>
    </submittedName>
</protein>
<organism evidence="1 2">
    <name type="scientific">Blastomyces percursus</name>
    <dbReference type="NCBI Taxonomy" id="1658174"/>
    <lineage>
        <taxon>Eukaryota</taxon>
        <taxon>Fungi</taxon>
        <taxon>Dikarya</taxon>
        <taxon>Ascomycota</taxon>
        <taxon>Pezizomycotina</taxon>
        <taxon>Eurotiomycetes</taxon>
        <taxon>Eurotiomycetidae</taxon>
        <taxon>Onygenales</taxon>
        <taxon>Ajellomycetaceae</taxon>
        <taxon>Blastomyces</taxon>
    </lineage>
</organism>
<reference evidence="1 2" key="1">
    <citation type="submission" date="2015-08" db="EMBL/GenBank/DDBJ databases">
        <title>Emmonsia species relationships and genome sequence.</title>
        <authorList>
            <person name="Cuomo C.A."/>
            <person name="Schwartz I.S."/>
            <person name="Kenyon C."/>
            <person name="De Hoog G.S."/>
            <person name="Govender N.P."/>
            <person name="Botha A."/>
            <person name="Moreno L."/>
            <person name="De Vries M."/>
            <person name="Munoz J.F."/>
            <person name="Stielow J.B."/>
        </authorList>
    </citation>
    <scope>NUCLEOTIDE SEQUENCE [LARGE SCALE GENOMIC DNA]</scope>
    <source>
        <strain evidence="1 2">EI222</strain>
    </source>
</reference>
<comment type="caution">
    <text evidence="1">The sequence shown here is derived from an EMBL/GenBank/DDBJ whole genome shotgun (WGS) entry which is preliminary data.</text>
</comment>
<evidence type="ECO:0000313" key="2">
    <source>
        <dbReference type="Proteomes" id="UP000242791"/>
    </source>
</evidence>
<keyword evidence="2" id="KW-1185">Reference proteome</keyword>
<evidence type="ECO:0000313" key="1">
    <source>
        <dbReference type="EMBL" id="OJD24314.1"/>
    </source>
</evidence>
<accession>A0A1J9Q8B0</accession>
<dbReference type="VEuPathDB" id="FungiDB:ACJ73_04327"/>